<proteinExistence type="predicted"/>
<comment type="caution">
    <text evidence="3">The sequence shown here is derived from an EMBL/GenBank/DDBJ whole genome shotgun (WGS) entry which is preliminary data.</text>
</comment>
<gene>
    <name evidence="3" type="ORF">WJX75_007513</name>
</gene>
<keyword evidence="4" id="KW-1185">Reference proteome</keyword>
<dbReference type="InterPro" id="IPR014830">
    <property type="entry name" value="Glycolipid_transfer_prot_dom"/>
</dbReference>
<dbReference type="Proteomes" id="UP001491310">
    <property type="component" value="Unassembled WGS sequence"/>
</dbReference>
<accession>A0ABR2YIC8</accession>
<reference evidence="3 4" key="1">
    <citation type="journal article" date="2024" name="Nat. Commun.">
        <title>Phylogenomics reveals the evolutionary origins of lichenization in chlorophyte algae.</title>
        <authorList>
            <person name="Puginier C."/>
            <person name="Libourel C."/>
            <person name="Otte J."/>
            <person name="Skaloud P."/>
            <person name="Haon M."/>
            <person name="Grisel S."/>
            <person name="Petersen M."/>
            <person name="Berrin J.G."/>
            <person name="Delaux P.M."/>
            <person name="Dal Grande F."/>
            <person name="Keller J."/>
        </authorList>
    </citation>
    <scope>NUCLEOTIDE SEQUENCE [LARGE SCALE GENOMIC DNA]</scope>
    <source>
        <strain evidence="3 4">SAG 216-7</strain>
    </source>
</reference>
<evidence type="ECO:0000313" key="3">
    <source>
        <dbReference type="EMBL" id="KAK9905846.1"/>
    </source>
</evidence>
<keyword evidence="1" id="KW-0813">Transport</keyword>
<dbReference type="EMBL" id="JALJOT010000011">
    <property type="protein sequence ID" value="KAK9905846.1"/>
    <property type="molecule type" value="Genomic_DNA"/>
</dbReference>
<dbReference type="InterPro" id="IPR036497">
    <property type="entry name" value="GLTP_sf"/>
</dbReference>
<dbReference type="PANTHER" id="PTHR10219:SF25">
    <property type="entry name" value="PLECKSTRIN HOMOLOGY DOMAIN-CONTAINING FAMILY A MEMBER 8"/>
    <property type="match status" value="1"/>
</dbReference>
<protein>
    <recommendedName>
        <fullName evidence="2">Glycolipid transfer protein domain-containing protein</fullName>
    </recommendedName>
</protein>
<sequence>MAETARRSRNEQGEILTADFLETCRGLLPILDNFGTGFSIVRSDIGGNIDRLAAAQAKDLATYTTLFAIITDEVKGGKQEGKTSDTNALLWLKRATEFILLLLKRLHDDREVALPTAASEVYYQTLNKYHTWYTSAAFTVVLKFVPSRETFFAALGCPGEQMMQDLQTLFDSFEPLLQDIQKFLAEHNLDFQWKV</sequence>
<dbReference type="Gene3D" id="1.10.3520.10">
    <property type="entry name" value="Glycolipid transfer protein"/>
    <property type="match status" value="1"/>
</dbReference>
<evidence type="ECO:0000313" key="4">
    <source>
        <dbReference type="Proteomes" id="UP001491310"/>
    </source>
</evidence>
<name>A0ABR2YIC8_9CHLO</name>
<dbReference type="SUPFAM" id="SSF110004">
    <property type="entry name" value="Glycolipid transfer protein, GLTP"/>
    <property type="match status" value="1"/>
</dbReference>
<feature type="domain" description="Glycolipid transfer protein" evidence="2">
    <location>
        <begin position="15"/>
        <end position="156"/>
    </location>
</feature>
<dbReference type="Pfam" id="PF08718">
    <property type="entry name" value="GLTP"/>
    <property type="match status" value="1"/>
</dbReference>
<organism evidence="3 4">
    <name type="scientific">Coccomyxa subellipsoidea</name>
    <dbReference type="NCBI Taxonomy" id="248742"/>
    <lineage>
        <taxon>Eukaryota</taxon>
        <taxon>Viridiplantae</taxon>
        <taxon>Chlorophyta</taxon>
        <taxon>core chlorophytes</taxon>
        <taxon>Trebouxiophyceae</taxon>
        <taxon>Trebouxiophyceae incertae sedis</taxon>
        <taxon>Coccomyxaceae</taxon>
        <taxon>Coccomyxa</taxon>
    </lineage>
</organism>
<dbReference type="PANTHER" id="PTHR10219">
    <property type="entry name" value="GLYCOLIPID TRANSFER PROTEIN-RELATED"/>
    <property type="match status" value="1"/>
</dbReference>
<evidence type="ECO:0000259" key="2">
    <source>
        <dbReference type="Pfam" id="PF08718"/>
    </source>
</evidence>
<evidence type="ECO:0000256" key="1">
    <source>
        <dbReference type="ARBA" id="ARBA00022448"/>
    </source>
</evidence>